<evidence type="ECO:0000313" key="2">
    <source>
        <dbReference type="Proteomes" id="UP000319255"/>
    </source>
</evidence>
<gene>
    <name evidence="1" type="ORF">FJM51_05595</name>
</gene>
<proteinExistence type="predicted"/>
<dbReference type="AlphaFoldDB" id="A0A501WW39"/>
<comment type="caution">
    <text evidence="1">The sequence shown here is derived from an EMBL/GenBank/DDBJ whole genome shotgun (WGS) entry which is preliminary data.</text>
</comment>
<evidence type="ECO:0000313" key="1">
    <source>
        <dbReference type="EMBL" id="TPE52650.1"/>
    </source>
</evidence>
<dbReference type="EMBL" id="VFRP01000003">
    <property type="protein sequence ID" value="TPE52650.1"/>
    <property type="molecule type" value="Genomic_DNA"/>
</dbReference>
<organism evidence="1 2">
    <name type="scientific">Amaricoccus solimangrovi</name>
    <dbReference type="NCBI Taxonomy" id="2589815"/>
    <lineage>
        <taxon>Bacteria</taxon>
        <taxon>Pseudomonadati</taxon>
        <taxon>Pseudomonadota</taxon>
        <taxon>Alphaproteobacteria</taxon>
        <taxon>Rhodobacterales</taxon>
        <taxon>Paracoccaceae</taxon>
        <taxon>Amaricoccus</taxon>
    </lineage>
</organism>
<reference evidence="1 2" key="1">
    <citation type="submission" date="2019-06" db="EMBL/GenBank/DDBJ databases">
        <title>A novel bacterium of genus Amaricoccus, isolated from marine sediment.</title>
        <authorList>
            <person name="Huang H."/>
            <person name="Mo K."/>
            <person name="Hu Y."/>
        </authorList>
    </citation>
    <scope>NUCLEOTIDE SEQUENCE [LARGE SCALE GENOMIC DNA]</scope>
    <source>
        <strain evidence="1 2">HB172011</strain>
    </source>
</reference>
<name>A0A501WW39_9RHOB</name>
<dbReference type="Proteomes" id="UP000319255">
    <property type="component" value="Unassembled WGS sequence"/>
</dbReference>
<accession>A0A501WW39</accession>
<dbReference type="RefSeq" id="WP_140453132.1">
    <property type="nucleotide sequence ID" value="NZ_VFRP01000003.1"/>
</dbReference>
<sequence>MNAHRTPGAAPVARLAELPPLERRVVLYARLWSAGRLGQAEVWKDLIERHGPAGATCAAGHLDALLRETLAFARRPLQCHAPSCPCAGGDECVLARFVALAAEGAREDAILMATLMVRPDMSLILAAIAEDLGLLLMRGIAAAPPVSRTRH</sequence>
<protein>
    <submittedName>
        <fullName evidence="1">Uncharacterized protein</fullName>
    </submittedName>
</protein>
<keyword evidence="2" id="KW-1185">Reference proteome</keyword>
<dbReference type="OrthoDB" id="7874397at2"/>